<feature type="region of interest" description="Disordered" evidence="1">
    <location>
        <begin position="1"/>
        <end position="27"/>
    </location>
</feature>
<dbReference type="EMBL" id="JAPEUY010000018">
    <property type="protein sequence ID" value="KAJ4364142.1"/>
    <property type="molecule type" value="Genomic_DNA"/>
</dbReference>
<dbReference type="OrthoDB" id="3778454at2759"/>
<organism evidence="2 3">
    <name type="scientific">Neocucurbitaria cava</name>
    <dbReference type="NCBI Taxonomy" id="798079"/>
    <lineage>
        <taxon>Eukaryota</taxon>
        <taxon>Fungi</taxon>
        <taxon>Dikarya</taxon>
        <taxon>Ascomycota</taxon>
        <taxon>Pezizomycotina</taxon>
        <taxon>Dothideomycetes</taxon>
        <taxon>Pleosporomycetidae</taxon>
        <taxon>Pleosporales</taxon>
        <taxon>Pleosporineae</taxon>
        <taxon>Cucurbitariaceae</taxon>
        <taxon>Neocucurbitaria</taxon>
    </lineage>
</organism>
<keyword evidence="3" id="KW-1185">Reference proteome</keyword>
<evidence type="ECO:0000313" key="2">
    <source>
        <dbReference type="EMBL" id="KAJ4364142.1"/>
    </source>
</evidence>
<feature type="compositionally biased region" description="Polar residues" evidence="1">
    <location>
        <begin position="96"/>
        <end position="105"/>
    </location>
</feature>
<accession>A0A9W9CHP8</accession>
<gene>
    <name evidence="2" type="ORF">N0V83_009597</name>
</gene>
<evidence type="ECO:0000313" key="3">
    <source>
        <dbReference type="Proteomes" id="UP001140560"/>
    </source>
</evidence>
<dbReference type="AlphaFoldDB" id="A0A9W9CHP8"/>
<feature type="region of interest" description="Disordered" evidence="1">
    <location>
        <begin position="198"/>
        <end position="223"/>
    </location>
</feature>
<protein>
    <submittedName>
        <fullName evidence="2">Uncharacterized protein</fullName>
    </submittedName>
</protein>
<sequence length="223" mass="24948">MLDIQSRVSNLERSSSTIGEKIGDGAPYDKTKYASSESQTWWEACQNFARNCDTPFSANEFLRTPRRFSGFDFHFDAFKSRPRTPPLTPEEEADGMQNNTPSASFNPKPRGSNEHSNDNVLERVPEFDKTRILTPPNLQTPPGSVHNKSLSVLSVEADITALPELPTEPAPPLVAERSQRSYKGIKRMFTYKALLKSKGSEEEHPTFLHFNRKASGSKKSVSA</sequence>
<dbReference type="Proteomes" id="UP001140560">
    <property type="component" value="Unassembled WGS sequence"/>
</dbReference>
<name>A0A9W9CHP8_9PLEO</name>
<proteinExistence type="predicted"/>
<reference evidence="2" key="1">
    <citation type="submission" date="2022-10" db="EMBL/GenBank/DDBJ databases">
        <title>Tapping the CABI collections for fungal endophytes: first genome assemblies for Collariella, Neodidymelliopsis, Ascochyta clinopodiicola, Didymella pomorum, Didymosphaeria variabile, Neocosmospora piperis and Neocucurbitaria cava.</title>
        <authorList>
            <person name="Hill R."/>
        </authorList>
    </citation>
    <scope>NUCLEOTIDE SEQUENCE</scope>
    <source>
        <strain evidence="2">IMI 356814</strain>
    </source>
</reference>
<feature type="region of interest" description="Disordered" evidence="1">
    <location>
        <begin position="79"/>
        <end position="118"/>
    </location>
</feature>
<evidence type="ECO:0000256" key="1">
    <source>
        <dbReference type="SAM" id="MobiDB-lite"/>
    </source>
</evidence>
<feature type="compositionally biased region" description="Polar residues" evidence="1">
    <location>
        <begin position="1"/>
        <end position="18"/>
    </location>
</feature>
<comment type="caution">
    <text evidence="2">The sequence shown here is derived from an EMBL/GenBank/DDBJ whole genome shotgun (WGS) entry which is preliminary data.</text>
</comment>